<evidence type="ECO:0000313" key="2">
    <source>
        <dbReference type="Proteomes" id="UP000245802"/>
    </source>
</evidence>
<dbReference type="Proteomes" id="UP000245802">
    <property type="component" value="Chromosome"/>
</dbReference>
<dbReference type="AlphaFoldDB" id="A0A2Z3GTJ5"/>
<dbReference type="EMBL" id="CP025958">
    <property type="protein sequence ID" value="AWM35851.1"/>
    <property type="molecule type" value="Genomic_DNA"/>
</dbReference>
<accession>A0A2Z3GTJ5</accession>
<evidence type="ECO:0008006" key="3">
    <source>
        <dbReference type="Google" id="ProtNLM"/>
    </source>
</evidence>
<proteinExistence type="predicted"/>
<organism evidence="1 2">
    <name type="scientific">Gemmata obscuriglobus</name>
    <dbReference type="NCBI Taxonomy" id="114"/>
    <lineage>
        <taxon>Bacteria</taxon>
        <taxon>Pseudomonadati</taxon>
        <taxon>Planctomycetota</taxon>
        <taxon>Planctomycetia</taxon>
        <taxon>Gemmatales</taxon>
        <taxon>Gemmataceae</taxon>
        <taxon>Gemmata</taxon>
    </lineage>
</organism>
<reference evidence="1 2" key="1">
    <citation type="submission" date="2018-01" db="EMBL/GenBank/DDBJ databases">
        <title>G. obscuriglobus.</title>
        <authorList>
            <person name="Franke J."/>
            <person name="Blomberg W."/>
            <person name="Selmecki A."/>
        </authorList>
    </citation>
    <scope>NUCLEOTIDE SEQUENCE [LARGE SCALE GENOMIC DNA]</scope>
    <source>
        <strain evidence="1 2">DSM 5831</strain>
    </source>
</reference>
<name>A0A2Z3GTJ5_9BACT</name>
<evidence type="ECO:0000313" key="1">
    <source>
        <dbReference type="EMBL" id="AWM35851.1"/>
    </source>
</evidence>
<keyword evidence="2" id="KW-1185">Reference proteome</keyword>
<dbReference type="KEGG" id="gog:C1280_01660"/>
<gene>
    <name evidence="1" type="ORF">C1280_01660</name>
</gene>
<protein>
    <recommendedName>
        <fullName evidence="3">DNA-binding protein</fullName>
    </recommendedName>
</protein>
<sequence>MASWLPAPEAARLFDINYKQLCALVHEGVFTRGKFGAAKKRPPIYLRVAELEAWKRGGVPAVAPIKAAYEAEQIAHSGGGA</sequence>